<organism evidence="2 3">
    <name type="scientific">Bifidobacterium callimiconis</name>
    <dbReference type="NCBI Taxonomy" id="2306973"/>
    <lineage>
        <taxon>Bacteria</taxon>
        <taxon>Bacillati</taxon>
        <taxon>Actinomycetota</taxon>
        <taxon>Actinomycetes</taxon>
        <taxon>Bifidobacteriales</taxon>
        <taxon>Bifidobacteriaceae</taxon>
        <taxon>Bifidobacterium</taxon>
    </lineage>
</organism>
<protein>
    <submittedName>
        <fullName evidence="2">Uncharacterized protein</fullName>
    </submittedName>
</protein>
<evidence type="ECO:0000313" key="2">
    <source>
        <dbReference type="EMBL" id="RSX52665.1"/>
    </source>
</evidence>
<keyword evidence="1" id="KW-0812">Transmembrane</keyword>
<dbReference type="RefSeq" id="WP_126029310.1">
    <property type="nucleotide sequence ID" value="NZ_QXGJ01000001.1"/>
</dbReference>
<proteinExistence type="predicted"/>
<keyword evidence="3" id="KW-1185">Reference proteome</keyword>
<sequence length="69" mass="7499">MTITLLLAILLVALIGLPTWLLARIWSPQPGHPKPDDLIGALLLVIVSETLIAGILYSCNQLAQWILSI</sequence>
<accession>A0A430FIE4</accession>
<dbReference type="OrthoDB" id="9951289at2"/>
<keyword evidence="1" id="KW-0472">Membrane</keyword>
<dbReference type="Proteomes" id="UP000288607">
    <property type="component" value="Unassembled WGS sequence"/>
</dbReference>
<dbReference type="EMBL" id="QXGJ01000001">
    <property type="protein sequence ID" value="RSX52665.1"/>
    <property type="molecule type" value="Genomic_DNA"/>
</dbReference>
<reference evidence="2 3" key="1">
    <citation type="submission" date="2018-09" db="EMBL/GenBank/DDBJ databases">
        <title>Characterization of the phylogenetic diversity of five novel species belonging to the genus Bifidobacterium.</title>
        <authorList>
            <person name="Lugli G.A."/>
            <person name="Duranti S."/>
            <person name="Milani C."/>
        </authorList>
    </citation>
    <scope>NUCLEOTIDE SEQUENCE [LARGE SCALE GENOMIC DNA]</scope>
    <source>
        <strain evidence="2 3">2028B</strain>
    </source>
</reference>
<gene>
    <name evidence="2" type="ORF">D2E23_0393</name>
</gene>
<name>A0A430FIE4_9BIFI</name>
<evidence type="ECO:0000256" key="1">
    <source>
        <dbReference type="SAM" id="Phobius"/>
    </source>
</evidence>
<keyword evidence="1" id="KW-1133">Transmembrane helix</keyword>
<comment type="caution">
    <text evidence="2">The sequence shown here is derived from an EMBL/GenBank/DDBJ whole genome shotgun (WGS) entry which is preliminary data.</text>
</comment>
<evidence type="ECO:0000313" key="3">
    <source>
        <dbReference type="Proteomes" id="UP000288607"/>
    </source>
</evidence>
<feature type="transmembrane region" description="Helical" evidence="1">
    <location>
        <begin position="39"/>
        <end position="59"/>
    </location>
</feature>
<dbReference type="AlphaFoldDB" id="A0A430FIE4"/>